<feature type="region of interest" description="Disordered" evidence="1">
    <location>
        <begin position="107"/>
        <end position="131"/>
    </location>
</feature>
<dbReference type="EMBL" id="JAAXOS010000009">
    <property type="protein sequence ID" value="NKY28320.1"/>
    <property type="molecule type" value="Genomic_DNA"/>
</dbReference>
<keyword evidence="2" id="KW-0472">Membrane</keyword>
<dbReference type="Proteomes" id="UP000540698">
    <property type="component" value="Unassembled WGS sequence"/>
</dbReference>
<gene>
    <name evidence="3" type="ORF">HGB38_19120</name>
</gene>
<dbReference type="RefSeq" id="WP_062971294.1">
    <property type="nucleotide sequence ID" value="NZ_JAAXOS010000009.1"/>
</dbReference>
<proteinExistence type="predicted"/>
<keyword evidence="2" id="KW-0812">Transmembrane</keyword>
<organism evidence="3 4">
    <name type="scientific">Nocardia gamkensis</name>
    <dbReference type="NCBI Taxonomy" id="352869"/>
    <lineage>
        <taxon>Bacteria</taxon>
        <taxon>Bacillati</taxon>
        <taxon>Actinomycetota</taxon>
        <taxon>Actinomycetes</taxon>
        <taxon>Mycobacteriales</taxon>
        <taxon>Nocardiaceae</taxon>
        <taxon>Nocardia</taxon>
    </lineage>
</organism>
<reference evidence="3 4" key="1">
    <citation type="submission" date="2020-04" db="EMBL/GenBank/DDBJ databases">
        <title>MicrobeNet Type strains.</title>
        <authorList>
            <person name="Nicholson A.C."/>
        </authorList>
    </citation>
    <scope>NUCLEOTIDE SEQUENCE [LARGE SCALE GENOMIC DNA]</scope>
    <source>
        <strain evidence="3 4">DSM 44956</strain>
    </source>
</reference>
<accession>A0A7X6L5S7</accession>
<keyword evidence="4" id="KW-1185">Reference proteome</keyword>
<name>A0A7X6L5S7_9NOCA</name>
<evidence type="ECO:0000256" key="1">
    <source>
        <dbReference type="SAM" id="MobiDB-lite"/>
    </source>
</evidence>
<sequence length="131" mass="14388">MSGWSEVGTALVVGTAVVAVLLTVFFAASRWWRRPLRGPSVYHIAERVGHEQLCLLGWPPLGWPAVEPTDGPEFGPGDAHALMQVHLECDADECSWKCAAVETLRTTGRMRPSKSPRRPNPFRPRGSEALS</sequence>
<comment type="caution">
    <text evidence="3">The sequence shown here is derived from an EMBL/GenBank/DDBJ whole genome shotgun (WGS) entry which is preliminary data.</text>
</comment>
<evidence type="ECO:0000313" key="4">
    <source>
        <dbReference type="Proteomes" id="UP000540698"/>
    </source>
</evidence>
<dbReference type="AlphaFoldDB" id="A0A7X6L5S7"/>
<keyword evidence="2" id="KW-1133">Transmembrane helix</keyword>
<feature type="transmembrane region" description="Helical" evidence="2">
    <location>
        <begin position="6"/>
        <end position="28"/>
    </location>
</feature>
<protein>
    <submittedName>
        <fullName evidence="3">Uncharacterized protein</fullName>
    </submittedName>
</protein>
<evidence type="ECO:0000256" key="2">
    <source>
        <dbReference type="SAM" id="Phobius"/>
    </source>
</evidence>
<evidence type="ECO:0000313" key="3">
    <source>
        <dbReference type="EMBL" id="NKY28320.1"/>
    </source>
</evidence>